<dbReference type="SUPFAM" id="SSF55931">
    <property type="entry name" value="Glutamine synthetase/guanido kinase"/>
    <property type="match status" value="1"/>
</dbReference>
<keyword evidence="5 7" id="KW-0067">ATP-binding</keyword>
<dbReference type="Proteomes" id="UP000054928">
    <property type="component" value="Unassembled WGS sequence"/>
</dbReference>
<feature type="domain" description="Phosphagen kinase N-terminal" evidence="9">
    <location>
        <begin position="40"/>
        <end position="123"/>
    </location>
</feature>
<dbReference type="PANTHER" id="PTHR11547:SF57">
    <property type="entry name" value="PHOSPHAGEN KINASE C-TERMINAL DOMAIN-CONTAINING PROTEIN"/>
    <property type="match status" value="1"/>
</dbReference>
<feature type="domain" description="Phosphagen kinase C-terminal" evidence="10">
    <location>
        <begin position="298"/>
        <end position="350"/>
    </location>
</feature>
<evidence type="ECO:0000256" key="5">
    <source>
        <dbReference type="ARBA" id="ARBA00022840"/>
    </source>
</evidence>
<keyword evidence="3 7" id="KW-0547">Nucleotide-binding</keyword>
<dbReference type="Gene3D" id="1.10.135.10">
    <property type="entry name" value="ATP:guanido phosphotransferase, N-terminal domain"/>
    <property type="match status" value="1"/>
</dbReference>
<dbReference type="InterPro" id="IPR036802">
    <property type="entry name" value="ATP-guanido_PTrfase_N_sf"/>
</dbReference>
<proteinExistence type="inferred from homology"/>
<dbReference type="GO" id="GO:0005615">
    <property type="term" value="C:extracellular space"/>
    <property type="evidence" value="ECO:0007669"/>
    <property type="project" value="TreeGrafter"/>
</dbReference>
<name>A0A0N7L3B4_PLAHL</name>
<dbReference type="AlphaFoldDB" id="A0A0N7L3B4"/>
<evidence type="ECO:0000256" key="6">
    <source>
        <dbReference type="PROSITE-ProRule" id="PRU00842"/>
    </source>
</evidence>
<comment type="caution">
    <text evidence="7">Lacks conserved residue(s) required for the propagation of feature annotation.</text>
</comment>
<keyword evidence="2 7" id="KW-0808">Transferase</keyword>
<feature type="binding site" evidence="7">
    <location>
        <position position="238"/>
    </location>
    <ligand>
        <name>ATP</name>
        <dbReference type="ChEBI" id="CHEBI:30616"/>
    </ligand>
</feature>
<keyword evidence="4 7" id="KW-0418">Kinase</keyword>
<dbReference type="Gene3D" id="3.30.590.10">
    <property type="entry name" value="Glutamine synthetase/guanido kinase, catalytic domain"/>
    <property type="match status" value="1"/>
</dbReference>
<dbReference type="PANTHER" id="PTHR11547">
    <property type="entry name" value="ARGININE OR CREATINE KINASE"/>
    <property type="match status" value="1"/>
</dbReference>
<feature type="binding site" evidence="7">
    <location>
        <begin position="152"/>
        <end position="156"/>
    </location>
    <ligand>
        <name>ATP</name>
        <dbReference type="ChEBI" id="CHEBI:30616"/>
    </ligand>
</feature>
<evidence type="ECO:0000259" key="10">
    <source>
        <dbReference type="PROSITE" id="PS51510"/>
    </source>
</evidence>
<dbReference type="InterPro" id="IPR014746">
    <property type="entry name" value="Gln_synth/guanido_kin_cat_dom"/>
</dbReference>
<feature type="signal peptide" evidence="8">
    <location>
        <begin position="1"/>
        <end position="21"/>
    </location>
</feature>
<evidence type="ECO:0000313" key="11">
    <source>
        <dbReference type="EMBL" id="CEG35403.1"/>
    </source>
</evidence>
<dbReference type="STRING" id="4781.A0A0N7L3B4"/>
<accession>A0A0N7L3B4</accession>
<dbReference type="OMA" id="EYHGFTP"/>
<organism evidence="11 12">
    <name type="scientific">Plasmopara halstedii</name>
    <name type="common">Downy mildew of sunflower</name>
    <dbReference type="NCBI Taxonomy" id="4781"/>
    <lineage>
        <taxon>Eukaryota</taxon>
        <taxon>Sar</taxon>
        <taxon>Stramenopiles</taxon>
        <taxon>Oomycota</taxon>
        <taxon>Peronosporomycetes</taxon>
        <taxon>Peronosporales</taxon>
        <taxon>Peronosporaceae</taxon>
        <taxon>Plasmopara</taxon>
    </lineage>
</organism>
<evidence type="ECO:0000256" key="2">
    <source>
        <dbReference type="ARBA" id="ARBA00022679"/>
    </source>
</evidence>
<keyword evidence="12" id="KW-1185">Reference proteome</keyword>
<dbReference type="InterPro" id="IPR022414">
    <property type="entry name" value="ATP-guanido_PTrfase_cat"/>
</dbReference>
<feature type="domain" description="Phosphagen kinase C-terminal" evidence="10">
    <location>
        <begin position="149"/>
        <end position="293"/>
    </location>
</feature>
<dbReference type="OrthoDB" id="430219at2759"/>
<feature type="chain" id="PRO_5006015024" evidence="8">
    <location>
        <begin position="22"/>
        <end position="359"/>
    </location>
</feature>
<evidence type="ECO:0000256" key="3">
    <source>
        <dbReference type="ARBA" id="ARBA00022741"/>
    </source>
</evidence>
<evidence type="ECO:0000256" key="1">
    <source>
        <dbReference type="ARBA" id="ARBA00006798"/>
    </source>
</evidence>
<protein>
    <submittedName>
        <fullName evidence="11">Creatine kinase</fullName>
    </submittedName>
</protein>
<dbReference type="GO" id="GO:0046314">
    <property type="term" value="P:phosphocreatine biosynthetic process"/>
    <property type="evidence" value="ECO:0007669"/>
    <property type="project" value="InterPro"/>
</dbReference>
<evidence type="ECO:0000256" key="8">
    <source>
        <dbReference type="SAM" id="SignalP"/>
    </source>
</evidence>
<keyword evidence="8" id="KW-0732">Signal</keyword>
<dbReference type="GeneID" id="36404580"/>
<dbReference type="Pfam" id="PF00217">
    <property type="entry name" value="ATP-gua_Ptrans"/>
    <property type="match status" value="2"/>
</dbReference>
<dbReference type="PROSITE" id="PS51510">
    <property type="entry name" value="PHOSPHAGEN_KINASE_C"/>
    <property type="match status" value="2"/>
</dbReference>
<feature type="binding site" evidence="7">
    <location>
        <begin position="303"/>
        <end position="308"/>
    </location>
    <ligand>
        <name>ATP</name>
        <dbReference type="ChEBI" id="CHEBI:30616"/>
    </ligand>
</feature>
<evidence type="ECO:0000313" key="12">
    <source>
        <dbReference type="Proteomes" id="UP000054928"/>
    </source>
</evidence>
<evidence type="ECO:0000259" key="9">
    <source>
        <dbReference type="PROSITE" id="PS51509"/>
    </source>
</evidence>
<dbReference type="InterPro" id="IPR000749">
    <property type="entry name" value="ATP-guanido_PTrfase"/>
</dbReference>
<dbReference type="PROSITE" id="PS51509">
    <property type="entry name" value="PHOSPHAGEN_KINASE_N"/>
    <property type="match status" value="1"/>
</dbReference>
<dbReference type="GO" id="GO:0004111">
    <property type="term" value="F:creatine kinase activity"/>
    <property type="evidence" value="ECO:0007669"/>
    <property type="project" value="InterPro"/>
</dbReference>
<dbReference type="GO" id="GO:0005524">
    <property type="term" value="F:ATP binding"/>
    <property type="evidence" value="ECO:0007669"/>
    <property type="project" value="UniProtKB-UniRule"/>
</dbReference>
<dbReference type="EMBL" id="CCYD01000041">
    <property type="protein sequence ID" value="CEG35403.1"/>
    <property type="molecule type" value="Genomic_DNA"/>
</dbReference>
<dbReference type="SUPFAM" id="SSF48034">
    <property type="entry name" value="Guanido kinase N-terminal domain"/>
    <property type="match status" value="1"/>
</dbReference>
<sequence length="359" mass="39782">MNICPSNLVCLLLHLQPRGLAGEYLAQVGAGALLVASTTALPSQENNFPNFTPKHRSLMAKHLTKTLYDKLKYKHSSKGYTLDMAIQTGINNPHLRVGVVAGDEERYQVFKDSMTLCIEGWYGYKPEDKHLTDMDVSKLENAEMINNAYVQSIRVGAGRNIRGLSLPPGTTHSERLKVNMTKGRERSTSEKIFSHSKTWGGTLLTGAGAARNWQSGRGVFHNDQKTLLVWWNEEDHMRVISMQSDGNIVEVFARWVKAVEAVEASVKANRYSFTHNEHLGFLGACPSHMGTGLLCTLLGLQLRGSAGEHSAAIGGMWDILNKSRIGKPEVELFLTMIDVAGKLIELEKEWENGKSYADV</sequence>
<reference evidence="12" key="1">
    <citation type="submission" date="2014-09" db="EMBL/GenBank/DDBJ databases">
        <authorList>
            <person name="Sharma Rahul"/>
            <person name="Thines Marco"/>
        </authorList>
    </citation>
    <scope>NUCLEOTIDE SEQUENCE [LARGE SCALE GENOMIC DNA]</scope>
</reference>
<dbReference type="Pfam" id="PF02807">
    <property type="entry name" value="ATP-gua_PtransN"/>
    <property type="match status" value="1"/>
</dbReference>
<comment type="similarity">
    <text evidence="1 6">Belongs to the ATP:guanido phosphotransferase family.</text>
</comment>
<dbReference type="InterPro" id="IPR022413">
    <property type="entry name" value="ATP-guanido_PTrfase_N"/>
</dbReference>
<dbReference type="RefSeq" id="XP_024571772.1">
    <property type="nucleotide sequence ID" value="XM_024723792.1"/>
</dbReference>
<evidence type="ECO:0000256" key="4">
    <source>
        <dbReference type="ARBA" id="ARBA00022777"/>
    </source>
</evidence>
<evidence type="ECO:0000256" key="7">
    <source>
        <dbReference type="PROSITE-ProRule" id="PRU00843"/>
    </source>
</evidence>